<dbReference type="AlphaFoldDB" id="A0A8G2CM48"/>
<gene>
    <name evidence="1" type="ORF">SAMN05421828_11745</name>
</gene>
<protein>
    <submittedName>
        <fullName evidence="1">N-formylglutamate deformylase</fullName>
    </submittedName>
</protein>
<evidence type="ECO:0000313" key="2">
    <source>
        <dbReference type="Proteomes" id="UP000186308"/>
    </source>
</evidence>
<dbReference type="Pfam" id="PF05013">
    <property type="entry name" value="FGase"/>
    <property type="match status" value="1"/>
</dbReference>
<organism evidence="1 2">
    <name type="scientific">Acidiphilium rubrum</name>
    <dbReference type="NCBI Taxonomy" id="526"/>
    <lineage>
        <taxon>Bacteria</taxon>
        <taxon>Pseudomonadati</taxon>
        <taxon>Pseudomonadota</taxon>
        <taxon>Alphaproteobacteria</taxon>
        <taxon>Acetobacterales</taxon>
        <taxon>Acidocellaceae</taxon>
        <taxon>Acidiphilium</taxon>
    </lineage>
</organism>
<proteinExistence type="predicted"/>
<dbReference type="Gene3D" id="3.40.630.40">
    <property type="entry name" value="Zn-dependent exopeptidases"/>
    <property type="match status" value="1"/>
</dbReference>
<name>A0A8G2CM48_ACIRU</name>
<accession>A0A8G2CM48</accession>
<reference evidence="1 2" key="1">
    <citation type="submission" date="2017-01" db="EMBL/GenBank/DDBJ databases">
        <authorList>
            <person name="Varghese N."/>
            <person name="Submissions S."/>
        </authorList>
    </citation>
    <scope>NUCLEOTIDE SEQUENCE [LARGE SCALE GENOMIC DNA]</scope>
    <source>
        <strain evidence="1 2">ATCC 35905</strain>
    </source>
</reference>
<dbReference type="EMBL" id="FTNE01000017">
    <property type="protein sequence ID" value="SIR16220.1"/>
    <property type="molecule type" value="Genomic_DNA"/>
</dbReference>
<evidence type="ECO:0000313" key="1">
    <source>
        <dbReference type="EMBL" id="SIR16220.1"/>
    </source>
</evidence>
<comment type="caution">
    <text evidence="1">The sequence shown here is derived from an EMBL/GenBank/DDBJ whole genome shotgun (WGS) entry which is preliminary data.</text>
</comment>
<sequence length="299" mass="32733">MVMDVSAPHRSEDAPQTEALPHETFTITRPLRQTAPIVIASPHSGNLYTPAFLAASRLDARSLRKSEDSFVDELCAAAPSLGIPLITAAFPRAYCDANREPWELDPTMFEDRLPDYVNTTSPRVAAGLGTIARVVATGEPIYRLKLTFAEASSRITSCWQPYHDAMTALMAETRVAFGACLLLDIHSMPTPYGITNGHGPDIVLGDAHGAACARPIVTLVEQSLRAEGYLVKRNDPYAGGYVTRHYGRPRERTHVLQIEIAKPLYMDERTITRNENFPNVQASLTRAIATIAQSAASFV</sequence>
<dbReference type="InterPro" id="IPR007709">
    <property type="entry name" value="N-FG_amidohydro"/>
</dbReference>
<keyword evidence="2" id="KW-1185">Reference proteome</keyword>
<dbReference type="Proteomes" id="UP000186308">
    <property type="component" value="Unassembled WGS sequence"/>
</dbReference>
<dbReference type="SUPFAM" id="SSF53187">
    <property type="entry name" value="Zn-dependent exopeptidases"/>
    <property type="match status" value="1"/>
</dbReference>